<dbReference type="VEuPathDB" id="TriTrypDB:LDHU3_26.2710"/>
<dbReference type="Pfam" id="PF02902">
    <property type="entry name" value="Peptidase_C48"/>
    <property type="match status" value="2"/>
</dbReference>
<reference evidence="7 8" key="1">
    <citation type="journal article" date="2018" name="Sci. Rep.">
        <title>A complete Leishmania donovani reference genome identifies novel genetic variations associated with virulence.</title>
        <authorList>
            <person name="Lypaczewski P."/>
            <person name="Hoshizaki J."/>
            <person name="Zhang W.-W."/>
            <person name="McCall L.-I."/>
            <person name="Torcivia-Rodriguez J."/>
            <person name="Simonyan V."/>
            <person name="Kaur A."/>
            <person name="Dewar K."/>
            <person name="Matlashewski G."/>
        </authorList>
    </citation>
    <scope>NUCLEOTIDE SEQUENCE [LARGE SCALE GENOMIC DNA]</scope>
    <source>
        <strain evidence="7 8">LdCL</strain>
    </source>
</reference>
<gene>
    <name evidence="7" type="ORF">LdCL_260026300</name>
</gene>
<accession>A0A3S7X038</accession>
<dbReference type="OrthoDB" id="1939479at2759"/>
<evidence type="ECO:0000256" key="5">
    <source>
        <dbReference type="SAM" id="MobiDB-lite"/>
    </source>
</evidence>
<dbReference type="PANTHER" id="PTHR46468">
    <property type="entry name" value="SENTRIN-SPECIFIC PROTEASE 8"/>
    <property type="match status" value="1"/>
</dbReference>
<dbReference type="GO" id="GO:0019784">
    <property type="term" value="F:deNEDDylase activity"/>
    <property type="evidence" value="ECO:0007669"/>
    <property type="project" value="InterPro"/>
</dbReference>
<dbReference type="GO" id="GO:0008234">
    <property type="term" value="F:cysteine-type peptidase activity"/>
    <property type="evidence" value="ECO:0007669"/>
    <property type="project" value="UniProtKB-KW"/>
</dbReference>
<feature type="region of interest" description="Disordered" evidence="5">
    <location>
        <begin position="789"/>
        <end position="812"/>
    </location>
</feature>
<keyword evidence="8" id="KW-1185">Reference proteome</keyword>
<protein>
    <submittedName>
        <fullName evidence="7">SUMO1/Ulp2, putative</fullName>
    </submittedName>
</protein>
<feature type="region of interest" description="Disordered" evidence="5">
    <location>
        <begin position="419"/>
        <end position="495"/>
    </location>
</feature>
<dbReference type="GO" id="GO:0006508">
    <property type="term" value="P:proteolysis"/>
    <property type="evidence" value="ECO:0007669"/>
    <property type="project" value="UniProtKB-KW"/>
</dbReference>
<name>A0A3S7X038_LEIDO</name>
<feature type="compositionally biased region" description="Basic and acidic residues" evidence="5">
    <location>
        <begin position="481"/>
        <end position="495"/>
    </location>
</feature>
<dbReference type="EMBL" id="CP029525">
    <property type="protein sequence ID" value="AYU79807.1"/>
    <property type="molecule type" value="Genomic_DNA"/>
</dbReference>
<keyword evidence="4" id="KW-0788">Thiol protease</keyword>
<dbReference type="VEuPathDB" id="TriTrypDB:LdCL_260026300"/>
<feature type="compositionally biased region" description="Low complexity" evidence="5">
    <location>
        <begin position="47"/>
        <end position="66"/>
    </location>
</feature>
<evidence type="ECO:0000256" key="3">
    <source>
        <dbReference type="ARBA" id="ARBA00022801"/>
    </source>
</evidence>
<evidence type="ECO:0000313" key="8">
    <source>
        <dbReference type="Proteomes" id="UP000274082"/>
    </source>
</evidence>
<evidence type="ECO:0000256" key="4">
    <source>
        <dbReference type="ARBA" id="ARBA00022807"/>
    </source>
</evidence>
<dbReference type="InterPro" id="IPR003653">
    <property type="entry name" value="Peptidase_C48_C"/>
</dbReference>
<sequence length="1355" mass="143539">MNSQPSTRRHRSAEGVPPNSSSLLAFATTADAAVEPRPAPQSTNGDALQSLTPSMSSSASSATADTQAHDPAAQPGPVSSRPDAVGGPVRSPTIRPPPNMVLCGHPHHRHSHLIPRSSASMAAPAQTAAGRLQGLAAASSASAQTSDMATRHSSTPPPYALVMDSLVRRYRAEEDRLRQWRQGGGRVCASATFRQGEVQSRRQPRGAVEGEVLTHAGLRGSTGCVLSGHTNSATDSGLRGVLTSAAQRTAFVRAAQAWWRSRRELQRMSSKASKRVYPAPLSASSSAVAGAETQHPSYTTAAAVPSAPAAPPVALPASSLSWLDTAGRSILGRLSHSLSLSSDRGKSVRLELLRPADAAQSRGARRDYQDDTVDGSVMEGQQAPGAEMAEMTAEAVSAAVTTPALSPSLMGSEALLAHPRESARQQAGSGGRGGAFHRRQVDREEGDLDTSTASSTCSSRGSRVGGAGRDALQSTEAAGDSSHRQEAGCTGRHEHSGSCTFSRIGGLHRHLLGGAATASSDAPEDSLRSASRLLAQSRVRFARWLRRRKRLEAAKRSLCGVGAWPKPTTAADAEHFDASSCAQHSAAAPPPFSPASELYRCAADAAQSPWESALPPTWADRSGGDNMLRDGEVTEGATAATKRTTRAHVLEQLRAAIAAGMAACSAEQGGLVTRQTTSEVQSSGGEPPVLSLAAQRTREHADDLARLTESLAMLAQSDGRAPEGSGSAIRAHRANSLEDVKRASPMILDQKRNVTAVPSHPSAGKATNVALPAWSPSCAHASSIISAGQHRRSYHGNARDVRGAEPRTRDGRSCVHEVEAETAVDAFRSLLTDTTHTPHDVAVRAVYEAIMSEVCVPLVQRDVQHAMDVSSSAADRALTQWIERHLMLELTQLRATKVQATALNDGSAASSAATLQPLVCTGVMRHIRSSVPVSLEHLRLDDADRQVLESVYARGASNAIAVKFDTGGYEISYRQLASLGPRSWLNDQVINNYLQLLCVEAEGAATASLPAARCRHRIASLGTHFYTKVESELSQSVGGFCSPPPRLPQLDSSSAVFRWLRHRKHLLKPYNPSDPRSVRAVLVPVNIEAQHWALAVLYCADNRWVMYDSMSRSDRARQRGAFILAHLSHAWRECKRHFGLVNTKGTPAASATVVAQDSPSSVAPQPSLWASACVVAVPYVPFTDTLLTEGSSTAVSPLDSLQPYDSLDELHRAAKRIRHQEELFVEQTAQKALQGMSGAGGAGSGVGAPLAVRAAPTPPPAPLSLTAATALPAEQLSDTEVEWFTGGFDHIPQQANGNDCGVFVCQAAWCVAQGVAVSFTQSDVTRLREVILLELLSKRLLRRYPTANTSSSSGV</sequence>
<keyword evidence="3" id="KW-0378">Hydrolase</keyword>
<dbReference type="PANTHER" id="PTHR46468:SF1">
    <property type="entry name" value="SENTRIN-SPECIFIC PROTEASE 8"/>
    <property type="match status" value="1"/>
</dbReference>
<evidence type="ECO:0000259" key="6">
    <source>
        <dbReference type="PROSITE" id="PS50600"/>
    </source>
</evidence>
<dbReference type="Gene3D" id="3.40.395.10">
    <property type="entry name" value="Adenoviral Proteinase, Chain A"/>
    <property type="match status" value="1"/>
</dbReference>
<dbReference type="GO" id="GO:0000338">
    <property type="term" value="P:protein deneddylation"/>
    <property type="evidence" value="ECO:0007669"/>
    <property type="project" value="TreeGrafter"/>
</dbReference>
<evidence type="ECO:0000256" key="2">
    <source>
        <dbReference type="ARBA" id="ARBA00022670"/>
    </source>
</evidence>
<evidence type="ECO:0000313" key="7">
    <source>
        <dbReference type="EMBL" id="AYU79807.1"/>
    </source>
</evidence>
<feature type="region of interest" description="Disordered" evidence="5">
    <location>
        <begin position="358"/>
        <end position="378"/>
    </location>
</feature>
<dbReference type="Proteomes" id="UP000274082">
    <property type="component" value="Chromosome 26"/>
</dbReference>
<dbReference type="VEuPathDB" id="TriTrypDB:LdBPK_262070.1"/>
<feature type="domain" description="Ubiquitin-like protease family profile" evidence="6">
    <location>
        <begin position="969"/>
        <end position="1311"/>
    </location>
</feature>
<comment type="similarity">
    <text evidence="1">Belongs to the peptidase C48 family.</text>
</comment>
<dbReference type="Gene3D" id="1.10.418.20">
    <property type="match status" value="1"/>
</dbReference>
<dbReference type="InterPro" id="IPR044613">
    <property type="entry name" value="Nep1/2-like"/>
</dbReference>
<feature type="compositionally biased region" description="Low complexity" evidence="5">
    <location>
        <begin position="117"/>
        <end position="146"/>
    </location>
</feature>
<dbReference type="InterPro" id="IPR038765">
    <property type="entry name" value="Papain-like_cys_pep_sf"/>
</dbReference>
<proteinExistence type="inferred from homology"/>
<keyword evidence="2" id="KW-0645">Protease</keyword>
<feature type="compositionally biased region" description="Low complexity" evidence="5">
    <location>
        <begin position="450"/>
        <end position="462"/>
    </location>
</feature>
<dbReference type="PROSITE" id="PS50600">
    <property type="entry name" value="ULP_PROTEASE"/>
    <property type="match status" value="1"/>
</dbReference>
<dbReference type="SUPFAM" id="SSF54001">
    <property type="entry name" value="Cysteine proteinases"/>
    <property type="match status" value="1"/>
</dbReference>
<feature type="region of interest" description="Disordered" evidence="5">
    <location>
        <begin position="1"/>
        <end position="159"/>
    </location>
</feature>
<evidence type="ECO:0000256" key="1">
    <source>
        <dbReference type="ARBA" id="ARBA00005234"/>
    </source>
</evidence>
<feature type="compositionally biased region" description="Basic and acidic residues" evidence="5">
    <location>
        <begin position="797"/>
        <end position="812"/>
    </location>
</feature>
<organism evidence="7 8">
    <name type="scientific">Leishmania donovani</name>
    <dbReference type="NCBI Taxonomy" id="5661"/>
    <lineage>
        <taxon>Eukaryota</taxon>
        <taxon>Discoba</taxon>
        <taxon>Euglenozoa</taxon>
        <taxon>Kinetoplastea</taxon>
        <taxon>Metakinetoplastina</taxon>
        <taxon>Trypanosomatida</taxon>
        <taxon>Trypanosomatidae</taxon>
        <taxon>Leishmaniinae</taxon>
        <taxon>Leishmania</taxon>
    </lineage>
</organism>